<name>A0A0A2C712_PROMR</name>
<dbReference type="AlphaFoldDB" id="A0A0A2C712"/>
<organism evidence="1 2">
    <name type="scientific">Prochlorococcus marinus str. PAC1</name>
    <dbReference type="NCBI Taxonomy" id="59924"/>
    <lineage>
        <taxon>Bacteria</taxon>
        <taxon>Bacillati</taxon>
        <taxon>Cyanobacteriota</taxon>
        <taxon>Cyanophyceae</taxon>
        <taxon>Synechococcales</taxon>
        <taxon>Prochlorococcaceae</taxon>
        <taxon>Prochlorococcus</taxon>
    </lineage>
</organism>
<sequence length="143" mass="15542">MVALLLLSSVPVNAHESQRGYTTQRSCYKETYKEEYVAGTIDSKGYVKSFLDKVEVPCSPLAKVHRHHRPVTSYNHSRTRYYQPTTTYRVSRSNSPFSACRSSRATGGVLGGGLAAAVSKKDAWGWSIPLGAVIGLGVGDANC</sequence>
<evidence type="ECO:0000313" key="1">
    <source>
        <dbReference type="EMBL" id="KGG20675.1"/>
    </source>
</evidence>
<evidence type="ECO:0008006" key="3">
    <source>
        <dbReference type="Google" id="ProtNLM"/>
    </source>
</evidence>
<protein>
    <recommendedName>
        <fullName evidence="3">Glycine zipper 2TM domain-containing protein</fullName>
    </recommendedName>
</protein>
<evidence type="ECO:0000313" key="2">
    <source>
        <dbReference type="Proteomes" id="UP000030392"/>
    </source>
</evidence>
<dbReference type="EMBL" id="JNAX01000011">
    <property type="protein sequence ID" value="KGG20675.1"/>
    <property type="molecule type" value="Genomic_DNA"/>
</dbReference>
<gene>
    <name evidence="1" type="ORF">EV03_1176</name>
</gene>
<dbReference type="Proteomes" id="UP000030392">
    <property type="component" value="Unassembled WGS sequence"/>
</dbReference>
<comment type="caution">
    <text evidence="1">The sequence shown here is derived from an EMBL/GenBank/DDBJ whole genome shotgun (WGS) entry which is preliminary data.</text>
</comment>
<reference evidence="2" key="1">
    <citation type="journal article" date="2014" name="Sci. Data">
        <title>Genomes of diverse isolates of the marine cyanobacterium Prochlorococcus.</title>
        <authorList>
            <person name="Biller S."/>
            <person name="Berube P."/>
            <person name="Thompson J."/>
            <person name="Kelly L."/>
            <person name="Roggensack S."/>
            <person name="Awad L."/>
            <person name="Roache-Johnson K."/>
            <person name="Ding H."/>
            <person name="Giovannoni S.J."/>
            <person name="Moore L.R."/>
            <person name="Chisholm S.W."/>
        </authorList>
    </citation>
    <scope>NUCLEOTIDE SEQUENCE [LARGE SCALE GENOMIC DNA]</scope>
    <source>
        <strain evidence="2">PAC1</strain>
    </source>
</reference>
<proteinExistence type="predicted"/>
<accession>A0A0A2C712</accession>